<dbReference type="OrthoDB" id="2195940at2"/>
<evidence type="ECO:0000313" key="2">
    <source>
        <dbReference type="Proteomes" id="UP000182152"/>
    </source>
</evidence>
<dbReference type="AlphaFoldDB" id="A0A1L8W6Z6"/>
<proteinExistence type="predicted"/>
<gene>
    <name evidence="1" type="ORF">RV14_GL001766</name>
</gene>
<reference evidence="1 2" key="1">
    <citation type="submission" date="2014-12" db="EMBL/GenBank/DDBJ databases">
        <title>Draft genome sequences of 29 type strains of Enterococci.</title>
        <authorList>
            <person name="Zhong Z."/>
            <person name="Sun Z."/>
            <person name="Liu W."/>
            <person name="Zhang W."/>
            <person name="Zhang H."/>
        </authorList>
    </citation>
    <scope>NUCLEOTIDE SEQUENCE [LARGE SCALE GENOMIC DNA]</scope>
    <source>
        <strain evidence="1 2">DSM 15687</strain>
    </source>
</reference>
<organism evidence="1 2">
    <name type="scientific">Enterococcus ratti</name>
    <dbReference type="NCBI Taxonomy" id="150033"/>
    <lineage>
        <taxon>Bacteria</taxon>
        <taxon>Bacillati</taxon>
        <taxon>Bacillota</taxon>
        <taxon>Bacilli</taxon>
        <taxon>Lactobacillales</taxon>
        <taxon>Enterococcaceae</taxon>
        <taxon>Enterococcus</taxon>
    </lineage>
</organism>
<name>A0A1L8W6Z6_9ENTE</name>
<accession>A0A1L8W6Z6</accession>
<dbReference type="EMBL" id="JXLB01000046">
    <property type="protein sequence ID" value="OJG76829.1"/>
    <property type="molecule type" value="Genomic_DNA"/>
</dbReference>
<evidence type="ECO:0000313" key="1">
    <source>
        <dbReference type="EMBL" id="OJG76829.1"/>
    </source>
</evidence>
<keyword evidence="2" id="KW-1185">Reference proteome</keyword>
<comment type="caution">
    <text evidence="1">The sequence shown here is derived from an EMBL/GenBank/DDBJ whole genome shotgun (WGS) entry which is preliminary data.</text>
</comment>
<dbReference type="Proteomes" id="UP000182152">
    <property type="component" value="Unassembled WGS sequence"/>
</dbReference>
<dbReference type="RefSeq" id="WP_071856381.1">
    <property type="nucleotide sequence ID" value="NZ_JXLB01000046.1"/>
</dbReference>
<protein>
    <submittedName>
        <fullName evidence="1">Uncharacterized protein</fullName>
    </submittedName>
</protein>
<sequence>MSERFCTVEDLKRQAITIKLYNNSIWANLGDGRFINRQTKQIRPISLLYRSTRTVVGVNHQVIAKRKKKQEGLLFLEKPYRIKHM</sequence>